<dbReference type="InterPro" id="IPR011004">
    <property type="entry name" value="Trimer_LpxA-like_sf"/>
</dbReference>
<accession>A0AAU6THW8</accession>
<keyword evidence="1" id="KW-0012">Acyltransferase</keyword>
<sequence length="234" mass="26077">MKIFDYLMAIPKSLYFNLRYFGWRGFTFPVLVSHRTVLKKMAGKVILPEKNQVAGIRIGFGDVPIFDKQRSRAIFYNQGTICFKGRAKIGHGGKIVVKKNACLTLGNRFNMSAESTVYCCHKITFGDYNLLSWHVQLIDDDLHHIYAENAVGTVINPSAEIKTEDSVWFCSRVNVVKGVTIASNCVIAAGSNVVTSLNDSFCIYGGNPAKKIKQGISWDSAARDYLPKTDSHVK</sequence>
<name>A0AAU6THW8_UNCXX</name>
<dbReference type="GO" id="GO:0016746">
    <property type="term" value="F:acyltransferase activity"/>
    <property type="evidence" value="ECO:0007669"/>
    <property type="project" value="UniProtKB-KW"/>
</dbReference>
<dbReference type="PANTHER" id="PTHR23416">
    <property type="entry name" value="SIALIC ACID SYNTHASE-RELATED"/>
    <property type="match status" value="1"/>
</dbReference>
<dbReference type="PANTHER" id="PTHR23416:SF78">
    <property type="entry name" value="LIPOPOLYSACCHARIDE BIOSYNTHESIS O-ACETYL TRANSFERASE WBBJ-RELATED"/>
    <property type="match status" value="1"/>
</dbReference>
<dbReference type="AlphaFoldDB" id="A0AAU6THW8"/>
<dbReference type="InterPro" id="IPR051159">
    <property type="entry name" value="Hexapeptide_acetyltransf"/>
</dbReference>
<proteinExistence type="predicted"/>
<evidence type="ECO:0000313" key="1">
    <source>
        <dbReference type="EMBL" id="XAG61133.1"/>
    </source>
</evidence>
<gene>
    <name evidence="1" type="ORF">MRL64_12850</name>
</gene>
<organism evidence="1">
    <name type="scientific">bacterium 19MO02SH05</name>
    <dbReference type="NCBI Taxonomy" id="2920696"/>
    <lineage>
        <taxon>Bacteria</taxon>
    </lineage>
</organism>
<protein>
    <submittedName>
        <fullName evidence="1">Acyltransferase</fullName>
    </submittedName>
</protein>
<dbReference type="CDD" id="cd04647">
    <property type="entry name" value="LbH_MAT_like"/>
    <property type="match status" value="1"/>
</dbReference>
<dbReference type="Gene3D" id="2.160.10.10">
    <property type="entry name" value="Hexapeptide repeat proteins"/>
    <property type="match status" value="1"/>
</dbReference>
<dbReference type="SUPFAM" id="SSF51161">
    <property type="entry name" value="Trimeric LpxA-like enzymes"/>
    <property type="match status" value="1"/>
</dbReference>
<dbReference type="EMBL" id="CP095342">
    <property type="protein sequence ID" value="XAG61133.1"/>
    <property type="molecule type" value="Genomic_DNA"/>
</dbReference>
<keyword evidence="1" id="KW-0808">Transferase</keyword>
<reference evidence="1" key="1">
    <citation type="submission" date="2022-03" db="EMBL/GenBank/DDBJ databases">
        <title>Sea Food Isolates.</title>
        <authorList>
            <person name="Li c."/>
        </authorList>
    </citation>
    <scope>NUCLEOTIDE SEQUENCE</scope>
    <source>
        <strain evidence="1">19MO02SH05</strain>
    </source>
</reference>